<dbReference type="Proteomes" id="UP000006727">
    <property type="component" value="Chromosome 10"/>
</dbReference>
<reference evidence="1 2" key="2">
    <citation type="journal article" date="2018" name="Plant J.">
        <title>The Physcomitrella patens chromosome-scale assembly reveals moss genome structure and evolution.</title>
        <authorList>
            <person name="Lang D."/>
            <person name="Ullrich K.K."/>
            <person name="Murat F."/>
            <person name="Fuchs J."/>
            <person name="Jenkins J."/>
            <person name="Haas F.B."/>
            <person name="Piednoel M."/>
            <person name="Gundlach H."/>
            <person name="Van Bel M."/>
            <person name="Meyberg R."/>
            <person name="Vives C."/>
            <person name="Morata J."/>
            <person name="Symeonidi A."/>
            <person name="Hiss M."/>
            <person name="Muchero W."/>
            <person name="Kamisugi Y."/>
            <person name="Saleh O."/>
            <person name="Blanc G."/>
            <person name="Decker E.L."/>
            <person name="van Gessel N."/>
            <person name="Grimwood J."/>
            <person name="Hayes R.D."/>
            <person name="Graham S.W."/>
            <person name="Gunter L.E."/>
            <person name="McDaniel S.F."/>
            <person name="Hoernstein S.N.W."/>
            <person name="Larsson A."/>
            <person name="Li F.W."/>
            <person name="Perroud P.F."/>
            <person name="Phillips J."/>
            <person name="Ranjan P."/>
            <person name="Rokshar D.S."/>
            <person name="Rothfels C.J."/>
            <person name="Schneider L."/>
            <person name="Shu S."/>
            <person name="Stevenson D.W."/>
            <person name="Thummler F."/>
            <person name="Tillich M."/>
            <person name="Villarreal Aguilar J.C."/>
            <person name="Widiez T."/>
            <person name="Wong G.K."/>
            <person name="Wymore A."/>
            <person name="Zhang Y."/>
            <person name="Zimmer A.D."/>
            <person name="Quatrano R.S."/>
            <person name="Mayer K.F.X."/>
            <person name="Goodstein D."/>
            <person name="Casacuberta J.M."/>
            <person name="Vandepoele K."/>
            <person name="Reski R."/>
            <person name="Cuming A.C."/>
            <person name="Tuskan G.A."/>
            <person name="Maumus F."/>
            <person name="Salse J."/>
            <person name="Schmutz J."/>
            <person name="Rensing S.A."/>
        </authorList>
    </citation>
    <scope>NUCLEOTIDE SEQUENCE [LARGE SCALE GENOMIC DNA]</scope>
    <source>
        <strain evidence="1 2">cv. Gransden 2004</strain>
    </source>
</reference>
<gene>
    <name evidence="1" type="primary">LOC112287489</name>
</gene>
<dbReference type="EMBL" id="ABEU02000010">
    <property type="status" value="NOT_ANNOTATED_CDS"/>
    <property type="molecule type" value="Genomic_DNA"/>
</dbReference>
<keyword evidence="2" id="KW-1185">Reference proteome</keyword>
<reference evidence="1" key="3">
    <citation type="submission" date="2020-12" db="UniProtKB">
        <authorList>
            <consortium name="EnsemblPlants"/>
        </authorList>
    </citation>
    <scope>IDENTIFICATION</scope>
</reference>
<dbReference type="EnsemblPlants" id="Pp3c10_13900V3.3">
    <property type="protein sequence ID" value="PAC:32899760.CDS.1"/>
    <property type="gene ID" value="Pp3c10_13900"/>
</dbReference>
<name>A0A7I4EMI5_PHYPA</name>
<sequence>MEMHFLSNPCCGNAIMMVPYRSVLLITGLSVHKPSTRLTWLMILGLLEYRAAAETEPSLSCSLALNQSLSRMMGLGGSAHVGSNSFFFPFRTVMLSWETENSKMGL</sequence>
<evidence type="ECO:0000313" key="1">
    <source>
        <dbReference type="EnsemblPlants" id="PAC:32899760.CDS.1"/>
    </source>
</evidence>
<protein>
    <submittedName>
        <fullName evidence="1">Uncharacterized protein</fullName>
    </submittedName>
</protein>
<accession>A0A7I4EMI5</accession>
<dbReference type="AlphaFoldDB" id="A0A7I4EMI5"/>
<evidence type="ECO:0000313" key="2">
    <source>
        <dbReference type="Proteomes" id="UP000006727"/>
    </source>
</evidence>
<dbReference type="Gramene" id="Pp3c10_13900V3.3">
    <property type="protein sequence ID" value="PAC:32899760.CDS.1"/>
    <property type="gene ID" value="Pp3c10_13900"/>
</dbReference>
<proteinExistence type="predicted"/>
<organism evidence="1 2">
    <name type="scientific">Physcomitrium patens</name>
    <name type="common">Spreading-leaved earth moss</name>
    <name type="synonym">Physcomitrella patens</name>
    <dbReference type="NCBI Taxonomy" id="3218"/>
    <lineage>
        <taxon>Eukaryota</taxon>
        <taxon>Viridiplantae</taxon>
        <taxon>Streptophyta</taxon>
        <taxon>Embryophyta</taxon>
        <taxon>Bryophyta</taxon>
        <taxon>Bryophytina</taxon>
        <taxon>Bryopsida</taxon>
        <taxon>Funariidae</taxon>
        <taxon>Funariales</taxon>
        <taxon>Funariaceae</taxon>
        <taxon>Physcomitrium</taxon>
    </lineage>
</organism>
<reference evidence="1 2" key="1">
    <citation type="journal article" date="2008" name="Science">
        <title>The Physcomitrella genome reveals evolutionary insights into the conquest of land by plants.</title>
        <authorList>
            <person name="Rensing S."/>
            <person name="Lang D."/>
            <person name="Zimmer A."/>
            <person name="Terry A."/>
            <person name="Salamov A."/>
            <person name="Shapiro H."/>
            <person name="Nishiyama T."/>
            <person name="Perroud P.-F."/>
            <person name="Lindquist E."/>
            <person name="Kamisugi Y."/>
            <person name="Tanahashi T."/>
            <person name="Sakakibara K."/>
            <person name="Fujita T."/>
            <person name="Oishi K."/>
            <person name="Shin-I T."/>
            <person name="Kuroki Y."/>
            <person name="Toyoda A."/>
            <person name="Suzuki Y."/>
            <person name="Hashimoto A."/>
            <person name="Yamaguchi K."/>
            <person name="Sugano A."/>
            <person name="Kohara Y."/>
            <person name="Fujiyama A."/>
            <person name="Anterola A."/>
            <person name="Aoki S."/>
            <person name="Ashton N."/>
            <person name="Barbazuk W.B."/>
            <person name="Barker E."/>
            <person name="Bennetzen J."/>
            <person name="Bezanilla M."/>
            <person name="Blankenship R."/>
            <person name="Cho S.H."/>
            <person name="Dutcher S."/>
            <person name="Estelle M."/>
            <person name="Fawcett J.A."/>
            <person name="Gundlach H."/>
            <person name="Hanada K."/>
            <person name="Heyl A."/>
            <person name="Hicks K.A."/>
            <person name="Hugh J."/>
            <person name="Lohr M."/>
            <person name="Mayer K."/>
            <person name="Melkozernov A."/>
            <person name="Murata T."/>
            <person name="Nelson D."/>
            <person name="Pils B."/>
            <person name="Prigge M."/>
            <person name="Reiss B."/>
            <person name="Renner T."/>
            <person name="Rombauts S."/>
            <person name="Rushton P."/>
            <person name="Sanderfoot A."/>
            <person name="Schween G."/>
            <person name="Shiu S.-H."/>
            <person name="Stueber K."/>
            <person name="Theodoulou F.L."/>
            <person name="Tu H."/>
            <person name="Van de Peer Y."/>
            <person name="Verrier P.J."/>
            <person name="Waters E."/>
            <person name="Wood A."/>
            <person name="Yang L."/>
            <person name="Cove D."/>
            <person name="Cuming A."/>
            <person name="Hasebe M."/>
            <person name="Lucas S."/>
            <person name="Mishler D.B."/>
            <person name="Reski R."/>
            <person name="Grigoriev I."/>
            <person name="Quatrano R.S."/>
            <person name="Boore J.L."/>
        </authorList>
    </citation>
    <scope>NUCLEOTIDE SEQUENCE [LARGE SCALE GENOMIC DNA]</scope>
    <source>
        <strain evidence="1 2">cv. Gransden 2004</strain>
    </source>
</reference>